<keyword evidence="5" id="KW-0697">Rotamase</keyword>
<reference evidence="8" key="1">
    <citation type="submission" date="2021-05" db="EMBL/GenBank/DDBJ databases">
        <title>A free-living protist that lacks canonical eukaryotic 1 DNA replication and segregation systems.</title>
        <authorList>
            <person name="Salas-Leiva D.E."/>
            <person name="Tromer E.C."/>
            <person name="Curtis B.A."/>
            <person name="Jerlstrom-Hultqvist J."/>
            <person name="Kolisko M."/>
            <person name="Yi Z."/>
            <person name="Salas-Leiva J.S."/>
            <person name="Gallot-Lavallee L."/>
            <person name="Kops G.J.P.L."/>
            <person name="Archibald J.M."/>
            <person name="Simpson A.G.B."/>
            <person name="Roger A.J."/>
        </authorList>
    </citation>
    <scope>NUCLEOTIDE SEQUENCE</scope>
    <source>
        <strain evidence="8">BICM</strain>
    </source>
</reference>
<keyword evidence="9" id="KW-1185">Reference proteome</keyword>
<evidence type="ECO:0000256" key="1">
    <source>
        <dbReference type="ARBA" id="ARBA00000971"/>
    </source>
</evidence>
<sequence>MADSLVGKRKNPGHNSQTGGLWSLFPREDMYRVAYLHGSPILHLLAVEDCVLTTDATGVVRVWRRLENSLEEEKTLNAHHDEVLSLVTDGVFIASVGADRVVNIYDRTTRDIVIRAELPFRPSLCSLIQGDLVVADRDDFSLHWFAVAKGLVEKCVITGHQARVVGVIPLGRGDVLSGDCMGRFFITPHPRVSGTMEAPFMLLKGSSSDPPKPVTIVSNSTATAFVVCGTDRVTRVFQSSSRRRLFQVNDTLSKWQQVPESSTINLRENVIFKQSATRQYIQPCFDPSGRFLAVPLANNISIYHVEKKARINRLAETESARFIALAILPVPDRGGVGTEDYQPLLLAIEHQSPRLCVFCDDPPADPTMRDTGVGAAKPKDAVPESTAGCAKAVISTTMGDIWVDLFPQKCPKTVDNFARLARSGYYNGNIFHRVIRDFMIQSGDPTGTGTGGVSADGVPFADEFDSELTHNKPFVLSMANRGPDTNTSQWFVTVASCPWLNWKHTVFGAVSQESSKNVARQLSCVETDRSTDKPVKEVRVVSVTVM</sequence>
<accession>A0A8J6BC27</accession>
<comment type="catalytic activity">
    <reaction evidence="1">
        <text>[protein]-peptidylproline (omega=180) = [protein]-peptidylproline (omega=0)</text>
        <dbReference type="Rhea" id="RHEA:16237"/>
        <dbReference type="Rhea" id="RHEA-COMP:10747"/>
        <dbReference type="Rhea" id="RHEA-COMP:10748"/>
        <dbReference type="ChEBI" id="CHEBI:83833"/>
        <dbReference type="ChEBI" id="CHEBI:83834"/>
        <dbReference type="EC" id="5.2.1.8"/>
    </reaction>
</comment>
<dbReference type="Proteomes" id="UP000717585">
    <property type="component" value="Unassembled WGS sequence"/>
</dbReference>
<dbReference type="EMBL" id="JAHDYR010000003">
    <property type="protein sequence ID" value="KAG9397127.1"/>
    <property type="molecule type" value="Genomic_DNA"/>
</dbReference>
<dbReference type="GO" id="GO:0005634">
    <property type="term" value="C:nucleus"/>
    <property type="evidence" value="ECO:0007669"/>
    <property type="project" value="UniProtKB-ARBA"/>
</dbReference>
<gene>
    <name evidence="8" type="ORF">J8273_1035</name>
</gene>
<protein>
    <recommendedName>
        <fullName evidence="2">peptidylprolyl isomerase</fullName>
        <ecNumber evidence="2">5.2.1.8</ecNumber>
    </recommendedName>
</protein>
<evidence type="ECO:0000256" key="6">
    <source>
        <dbReference type="ARBA" id="ARBA00023235"/>
    </source>
</evidence>
<dbReference type="PRINTS" id="PR00153">
    <property type="entry name" value="CSAPPISMRASE"/>
</dbReference>
<name>A0A8J6BC27_9EUKA</name>
<dbReference type="InterPro" id="IPR044666">
    <property type="entry name" value="Cyclophilin_A-like"/>
</dbReference>
<dbReference type="InterPro" id="IPR002130">
    <property type="entry name" value="Cyclophilin-type_PPIase_dom"/>
</dbReference>
<dbReference type="FunFam" id="2.40.100.10:FF:000003">
    <property type="entry name" value="Peptidylprolyl isomerase domain and WD repeat-containing 1"/>
    <property type="match status" value="1"/>
</dbReference>
<dbReference type="InterPro" id="IPR029000">
    <property type="entry name" value="Cyclophilin-like_dom_sf"/>
</dbReference>
<evidence type="ECO:0000256" key="5">
    <source>
        <dbReference type="ARBA" id="ARBA00023110"/>
    </source>
</evidence>
<dbReference type="SUPFAM" id="SSF50978">
    <property type="entry name" value="WD40 repeat-like"/>
    <property type="match status" value="1"/>
</dbReference>
<dbReference type="Gene3D" id="2.130.10.10">
    <property type="entry name" value="YVTN repeat-like/Quinoprotein amine dehydrogenase"/>
    <property type="match status" value="1"/>
</dbReference>
<dbReference type="InterPro" id="IPR001680">
    <property type="entry name" value="WD40_rpt"/>
</dbReference>
<dbReference type="AlphaFoldDB" id="A0A8J6BC27"/>
<keyword evidence="4" id="KW-0677">Repeat</keyword>
<dbReference type="OrthoDB" id="10264753at2759"/>
<organism evidence="8 9">
    <name type="scientific">Carpediemonas membranifera</name>
    <dbReference type="NCBI Taxonomy" id="201153"/>
    <lineage>
        <taxon>Eukaryota</taxon>
        <taxon>Metamonada</taxon>
        <taxon>Carpediemonas-like organisms</taxon>
        <taxon>Carpediemonas</taxon>
    </lineage>
</organism>
<proteinExistence type="predicted"/>
<dbReference type="InterPro" id="IPR015943">
    <property type="entry name" value="WD40/YVTN_repeat-like_dom_sf"/>
</dbReference>
<evidence type="ECO:0000313" key="8">
    <source>
        <dbReference type="EMBL" id="KAG9397127.1"/>
    </source>
</evidence>
<dbReference type="Gene3D" id="2.40.100.10">
    <property type="entry name" value="Cyclophilin-like"/>
    <property type="match status" value="1"/>
</dbReference>
<dbReference type="Pfam" id="PF00160">
    <property type="entry name" value="Pro_isomerase"/>
    <property type="match status" value="1"/>
</dbReference>
<evidence type="ECO:0000313" key="9">
    <source>
        <dbReference type="Proteomes" id="UP000717585"/>
    </source>
</evidence>
<keyword evidence="3" id="KW-0853">WD repeat</keyword>
<comment type="caution">
    <text evidence="8">The sequence shown here is derived from an EMBL/GenBank/DDBJ whole genome shotgun (WGS) entry which is preliminary data.</text>
</comment>
<dbReference type="EC" id="5.2.1.8" evidence="2"/>
<evidence type="ECO:0000256" key="4">
    <source>
        <dbReference type="ARBA" id="ARBA00022737"/>
    </source>
</evidence>
<dbReference type="PANTHER" id="PTHR45625:SF4">
    <property type="entry name" value="PEPTIDYLPROLYL ISOMERASE DOMAIN AND WD REPEAT-CONTAINING PROTEIN 1"/>
    <property type="match status" value="1"/>
</dbReference>
<dbReference type="PROSITE" id="PS50072">
    <property type="entry name" value="CSA_PPIASE_2"/>
    <property type="match status" value="1"/>
</dbReference>
<dbReference type="SUPFAM" id="SSF50891">
    <property type="entry name" value="Cyclophilin-like"/>
    <property type="match status" value="1"/>
</dbReference>
<dbReference type="SMART" id="SM00320">
    <property type="entry name" value="WD40"/>
    <property type="match status" value="3"/>
</dbReference>
<dbReference type="InterPro" id="IPR036322">
    <property type="entry name" value="WD40_repeat_dom_sf"/>
</dbReference>
<evidence type="ECO:0000256" key="3">
    <source>
        <dbReference type="ARBA" id="ARBA00022574"/>
    </source>
</evidence>
<dbReference type="GO" id="GO:0003755">
    <property type="term" value="F:peptidyl-prolyl cis-trans isomerase activity"/>
    <property type="evidence" value="ECO:0007669"/>
    <property type="project" value="UniProtKB-KW"/>
</dbReference>
<evidence type="ECO:0000259" key="7">
    <source>
        <dbReference type="PROSITE" id="PS50072"/>
    </source>
</evidence>
<evidence type="ECO:0000256" key="2">
    <source>
        <dbReference type="ARBA" id="ARBA00013194"/>
    </source>
</evidence>
<keyword evidence="6 8" id="KW-0413">Isomerase</keyword>
<dbReference type="PANTHER" id="PTHR45625">
    <property type="entry name" value="PEPTIDYL-PROLYL CIS-TRANS ISOMERASE-RELATED"/>
    <property type="match status" value="1"/>
</dbReference>
<feature type="domain" description="PPIase cyclophilin-type" evidence="7">
    <location>
        <begin position="395"/>
        <end position="545"/>
    </location>
</feature>